<evidence type="ECO:0000256" key="1">
    <source>
        <dbReference type="SAM" id="Phobius"/>
    </source>
</evidence>
<dbReference type="RefSeq" id="WP_151572368.1">
    <property type="nucleotide sequence ID" value="NZ_WBOT01000001.1"/>
</dbReference>
<feature type="transmembrane region" description="Helical" evidence="1">
    <location>
        <begin position="134"/>
        <end position="153"/>
    </location>
</feature>
<dbReference type="OrthoDB" id="2618234at2"/>
<keyword evidence="1" id="KW-0472">Membrane</keyword>
<dbReference type="EMBL" id="WBOT01000001">
    <property type="protein sequence ID" value="KAB2335762.1"/>
    <property type="molecule type" value="Genomic_DNA"/>
</dbReference>
<feature type="transmembrane region" description="Helical" evidence="1">
    <location>
        <begin position="12"/>
        <end position="28"/>
    </location>
</feature>
<proteinExistence type="predicted"/>
<keyword evidence="1" id="KW-1133">Transmembrane helix</keyword>
<gene>
    <name evidence="2" type="ORF">F7732_04125</name>
</gene>
<feature type="transmembrane region" description="Helical" evidence="1">
    <location>
        <begin position="76"/>
        <end position="92"/>
    </location>
</feature>
<sequence>MILWDQFDKNEIFLLIFLIAAYTIAFLFPRIFTSVVLVLSFVWGITVGMIFDFTIGGGLLDYYKTNDSNRYEFFDLLYFLLYGPFGYLYFYFYERLKVNNKSFIFYVVGWSLVGVVFQWLFMKLGILTLQNGYKLSYSFIIFLAIQTVSGIYYENLRKKEATINQPS</sequence>
<keyword evidence="1" id="KW-0812">Transmembrane</keyword>
<protein>
    <submittedName>
        <fullName evidence="2">Uncharacterized protein</fullName>
    </submittedName>
</protein>
<dbReference type="Proteomes" id="UP000441354">
    <property type="component" value="Unassembled WGS sequence"/>
</dbReference>
<dbReference type="AlphaFoldDB" id="A0A7V7V1N1"/>
<accession>A0A7V7V1N1</accession>
<evidence type="ECO:0000313" key="2">
    <source>
        <dbReference type="EMBL" id="KAB2335762.1"/>
    </source>
</evidence>
<feature type="transmembrane region" description="Helical" evidence="1">
    <location>
        <begin position="104"/>
        <end position="122"/>
    </location>
</feature>
<organism evidence="2 3">
    <name type="scientific">Bacillus mesophilum</name>
    <dbReference type="NCBI Taxonomy" id="1071718"/>
    <lineage>
        <taxon>Bacteria</taxon>
        <taxon>Bacillati</taxon>
        <taxon>Bacillota</taxon>
        <taxon>Bacilli</taxon>
        <taxon>Bacillales</taxon>
        <taxon>Bacillaceae</taxon>
        <taxon>Bacillus</taxon>
    </lineage>
</organism>
<feature type="transmembrane region" description="Helical" evidence="1">
    <location>
        <begin position="35"/>
        <end position="56"/>
    </location>
</feature>
<name>A0A7V7V1N1_9BACI</name>
<reference evidence="2 3" key="1">
    <citation type="journal article" date="2014" name="Arch. Microbiol.">
        <title>Bacillus mesophilum sp. nov., strain IITR-54T, a novel 4-chlorobiphenyl dechlorinating bacterium.</title>
        <authorList>
            <person name="Manickam N."/>
            <person name="Singh N.K."/>
            <person name="Bajaj A."/>
            <person name="Kumar R.M."/>
            <person name="Kaur G."/>
            <person name="Kaur N."/>
            <person name="Bala M."/>
            <person name="Kumar A."/>
            <person name="Mayilraj S."/>
        </authorList>
    </citation>
    <scope>NUCLEOTIDE SEQUENCE [LARGE SCALE GENOMIC DNA]</scope>
    <source>
        <strain evidence="2 3">IITR-54</strain>
    </source>
</reference>
<keyword evidence="3" id="KW-1185">Reference proteome</keyword>
<evidence type="ECO:0000313" key="3">
    <source>
        <dbReference type="Proteomes" id="UP000441354"/>
    </source>
</evidence>
<comment type="caution">
    <text evidence="2">The sequence shown here is derived from an EMBL/GenBank/DDBJ whole genome shotgun (WGS) entry which is preliminary data.</text>
</comment>